<organism evidence="6 7">
    <name type="scientific">Litoribacillus peritrichatus</name>
    <dbReference type="NCBI Taxonomy" id="718191"/>
    <lineage>
        <taxon>Bacteria</taxon>
        <taxon>Pseudomonadati</taxon>
        <taxon>Pseudomonadota</taxon>
        <taxon>Gammaproteobacteria</taxon>
        <taxon>Oceanospirillales</taxon>
        <taxon>Oceanospirillaceae</taxon>
        <taxon>Litoribacillus</taxon>
    </lineage>
</organism>
<name>A0ABP7N1K9_9GAMM</name>
<keyword evidence="3" id="KW-0175">Coiled coil</keyword>
<comment type="catalytic activity">
    <reaction evidence="2">
        <text>2 GTP = 3',3'-c-di-GMP + 2 diphosphate</text>
        <dbReference type="Rhea" id="RHEA:24898"/>
        <dbReference type="ChEBI" id="CHEBI:33019"/>
        <dbReference type="ChEBI" id="CHEBI:37565"/>
        <dbReference type="ChEBI" id="CHEBI:58805"/>
        <dbReference type="EC" id="2.7.7.65"/>
    </reaction>
</comment>
<dbReference type="Proteomes" id="UP001501565">
    <property type="component" value="Unassembled WGS sequence"/>
</dbReference>
<feature type="transmembrane region" description="Helical" evidence="4">
    <location>
        <begin position="317"/>
        <end position="337"/>
    </location>
</feature>
<evidence type="ECO:0000313" key="6">
    <source>
        <dbReference type="EMBL" id="GAA3934254.1"/>
    </source>
</evidence>
<feature type="transmembrane region" description="Helical" evidence="4">
    <location>
        <begin position="344"/>
        <end position="363"/>
    </location>
</feature>
<reference evidence="7" key="1">
    <citation type="journal article" date="2019" name="Int. J. Syst. Evol. Microbiol.">
        <title>The Global Catalogue of Microorganisms (GCM) 10K type strain sequencing project: providing services to taxonomists for standard genome sequencing and annotation.</title>
        <authorList>
            <consortium name="The Broad Institute Genomics Platform"/>
            <consortium name="The Broad Institute Genome Sequencing Center for Infectious Disease"/>
            <person name="Wu L."/>
            <person name="Ma J."/>
        </authorList>
    </citation>
    <scope>NUCLEOTIDE SEQUENCE [LARGE SCALE GENOMIC DNA]</scope>
    <source>
        <strain evidence="7">JCM 17551</strain>
    </source>
</reference>
<dbReference type="SUPFAM" id="SSF55073">
    <property type="entry name" value="Nucleotide cyclase"/>
    <property type="match status" value="1"/>
</dbReference>
<feature type="transmembrane region" description="Helical" evidence="4">
    <location>
        <begin position="192"/>
        <end position="216"/>
    </location>
</feature>
<dbReference type="SMART" id="SM00267">
    <property type="entry name" value="GGDEF"/>
    <property type="match status" value="1"/>
</dbReference>
<dbReference type="InterPro" id="IPR011623">
    <property type="entry name" value="7TMR_DISM_rcpt_extracell_dom1"/>
</dbReference>
<evidence type="ECO:0000256" key="2">
    <source>
        <dbReference type="ARBA" id="ARBA00034247"/>
    </source>
</evidence>
<dbReference type="Pfam" id="PF07695">
    <property type="entry name" value="7TMR-DISM_7TM"/>
    <property type="match status" value="1"/>
</dbReference>
<keyword evidence="4" id="KW-0472">Membrane</keyword>
<feature type="domain" description="GGDEF" evidence="5">
    <location>
        <begin position="475"/>
        <end position="610"/>
    </location>
</feature>
<evidence type="ECO:0000256" key="4">
    <source>
        <dbReference type="SAM" id="Phobius"/>
    </source>
</evidence>
<dbReference type="Pfam" id="PF07696">
    <property type="entry name" value="7TMR-DISMED2"/>
    <property type="match status" value="1"/>
</dbReference>
<dbReference type="PANTHER" id="PTHR45138">
    <property type="entry name" value="REGULATORY COMPONENTS OF SENSORY TRANSDUCTION SYSTEM"/>
    <property type="match status" value="1"/>
</dbReference>
<evidence type="ECO:0000256" key="1">
    <source>
        <dbReference type="ARBA" id="ARBA00012528"/>
    </source>
</evidence>
<feature type="transmembrane region" description="Helical" evidence="4">
    <location>
        <begin position="375"/>
        <end position="396"/>
    </location>
</feature>
<proteinExistence type="predicted"/>
<dbReference type="Gene3D" id="2.60.40.2380">
    <property type="match status" value="1"/>
</dbReference>
<gene>
    <name evidence="6" type="ORF">GCM10022277_33540</name>
</gene>
<keyword evidence="4" id="KW-1133">Transmembrane helix</keyword>
<feature type="coiled-coil region" evidence="3">
    <location>
        <begin position="420"/>
        <end position="447"/>
    </location>
</feature>
<dbReference type="CDD" id="cd01949">
    <property type="entry name" value="GGDEF"/>
    <property type="match status" value="1"/>
</dbReference>
<feature type="transmembrane region" description="Helical" evidence="4">
    <location>
        <begin position="260"/>
        <end position="279"/>
    </location>
</feature>
<keyword evidence="7" id="KW-1185">Reference proteome</keyword>
<dbReference type="Gene3D" id="3.30.70.270">
    <property type="match status" value="1"/>
</dbReference>
<dbReference type="InterPro" id="IPR050469">
    <property type="entry name" value="Diguanylate_Cyclase"/>
</dbReference>
<sequence length="626" mass="70914">MFVLRTLGLKSLSLTYLLILLLSWPLTTIKASEIEHLNVTDEISTPLGSSLSYFIDSDEVFNEQNIINNLNDINWQRSQETTPNLGLLPSPTWFAVHLSSNKDVTQILEISYPALKEVDVYFYQGNHKIQEINTGSGRHFYNRPVHHRNFIIPFKLQAKKPLILLIRIQTGGALQLPATLWEPSSFLEQDQYAFGMIALFSGIMMAMAIYNLLLFIGVRHTNYLWYVLTVVSVAWAQLAIRGVLFQYFWPTHPEINEISLTTAISFNIISIAFFSDQFLSIRKTSVVTSKIVRFFGWLGLALMFFAFFVPYSVSIKPLIVVGFVSSIIVLLIGCYLWKKGEALARYYVLAWCLFLLGTAVYALTKLGVLPYRPLFEYAMMLGASFQVLLLSLALAYRINFEKRRRIAAQEAALQSQLKANTELELRVKQRTEELEQANQELKHLSQIDGLTKIKNRQSFDQQLFSEWQRSNREVTNISLLMLDVDFFKKVNDTWGHPCGDACLKYIAETCSNVIKRAGDTVARYGGEEFALLLPSTDLDGAAEVAENIRKKIAETPFIWQEEAISITVSIGVASSKPNKDSNHEHMVQVADKALYAAKHSGRNCVMIHKPSTEGKDEIGLYPQATS</sequence>
<keyword evidence="4" id="KW-0812">Transmembrane</keyword>
<dbReference type="Pfam" id="PF00990">
    <property type="entry name" value="GGDEF"/>
    <property type="match status" value="1"/>
</dbReference>
<feature type="transmembrane region" description="Helical" evidence="4">
    <location>
        <begin position="291"/>
        <end position="311"/>
    </location>
</feature>
<accession>A0ABP7N1K9</accession>
<dbReference type="InterPro" id="IPR011622">
    <property type="entry name" value="7TMR_DISM_rcpt_extracell_dom2"/>
</dbReference>
<dbReference type="InterPro" id="IPR029787">
    <property type="entry name" value="Nucleotide_cyclase"/>
</dbReference>
<dbReference type="RefSeq" id="WP_344799746.1">
    <property type="nucleotide sequence ID" value="NZ_BAABBN010000012.1"/>
</dbReference>
<comment type="caution">
    <text evidence="6">The sequence shown here is derived from an EMBL/GenBank/DDBJ whole genome shotgun (WGS) entry which is preliminary data.</text>
</comment>
<evidence type="ECO:0000313" key="7">
    <source>
        <dbReference type="Proteomes" id="UP001501565"/>
    </source>
</evidence>
<dbReference type="InterPro" id="IPR000160">
    <property type="entry name" value="GGDEF_dom"/>
</dbReference>
<dbReference type="EC" id="2.7.7.65" evidence="1"/>
<dbReference type="EMBL" id="BAABBN010000012">
    <property type="protein sequence ID" value="GAA3934254.1"/>
    <property type="molecule type" value="Genomic_DNA"/>
</dbReference>
<evidence type="ECO:0000259" key="5">
    <source>
        <dbReference type="PROSITE" id="PS50887"/>
    </source>
</evidence>
<feature type="transmembrane region" description="Helical" evidence="4">
    <location>
        <begin position="223"/>
        <end position="248"/>
    </location>
</feature>
<dbReference type="PROSITE" id="PS50887">
    <property type="entry name" value="GGDEF"/>
    <property type="match status" value="1"/>
</dbReference>
<dbReference type="NCBIfam" id="TIGR00254">
    <property type="entry name" value="GGDEF"/>
    <property type="match status" value="1"/>
</dbReference>
<dbReference type="InterPro" id="IPR043128">
    <property type="entry name" value="Rev_trsase/Diguanyl_cyclase"/>
</dbReference>
<dbReference type="PANTHER" id="PTHR45138:SF9">
    <property type="entry name" value="DIGUANYLATE CYCLASE DGCM-RELATED"/>
    <property type="match status" value="1"/>
</dbReference>
<protein>
    <recommendedName>
        <fullName evidence="1">diguanylate cyclase</fullName>
        <ecNumber evidence="1">2.7.7.65</ecNumber>
    </recommendedName>
</protein>
<evidence type="ECO:0000256" key="3">
    <source>
        <dbReference type="SAM" id="Coils"/>
    </source>
</evidence>